<name>A0A8B8ZAN0_PHODC</name>
<feature type="region of interest" description="Disordered" evidence="1">
    <location>
        <begin position="1"/>
        <end position="23"/>
    </location>
</feature>
<dbReference type="AlphaFoldDB" id="A0A8B8ZAN0"/>
<accession>A0A8B8ZAN0</accession>
<organism evidence="2 3">
    <name type="scientific">Phoenix dactylifera</name>
    <name type="common">Date palm</name>
    <dbReference type="NCBI Taxonomy" id="42345"/>
    <lineage>
        <taxon>Eukaryota</taxon>
        <taxon>Viridiplantae</taxon>
        <taxon>Streptophyta</taxon>
        <taxon>Embryophyta</taxon>
        <taxon>Tracheophyta</taxon>
        <taxon>Spermatophyta</taxon>
        <taxon>Magnoliopsida</taxon>
        <taxon>Liliopsida</taxon>
        <taxon>Arecaceae</taxon>
        <taxon>Coryphoideae</taxon>
        <taxon>Phoeniceae</taxon>
        <taxon>Phoenix</taxon>
    </lineage>
</organism>
<dbReference type="RefSeq" id="XP_038970337.1">
    <property type="nucleotide sequence ID" value="XM_039114409.1"/>
</dbReference>
<feature type="compositionally biased region" description="Basic and acidic residues" evidence="1">
    <location>
        <begin position="110"/>
        <end position="121"/>
    </location>
</feature>
<dbReference type="KEGG" id="pda:120104058"/>
<gene>
    <name evidence="3" type="primary">LOC120104058</name>
</gene>
<evidence type="ECO:0000313" key="2">
    <source>
        <dbReference type="Proteomes" id="UP000228380"/>
    </source>
</evidence>
<reference evidence="3" key="2">
    <citation type="submission" date="2025-08" db="UniProtKB">
        <authorList>
            <consortium name="RefSeq"/>
        </authorList>
    </citation>
    <scope>IDENTIFICATION</scope>
    <source>
        <tissue evidence="3">Young leaves</tissue>
    </source>
</reference>
<protein>
    <submittedName>
        <fullName evidence="3">Uncharacterized protein LOC120104058</fullName>
    </submittedName>
</protein>
<sequence>MGCRDHPLERKGPPARRSSDRGPIELAVGAEGSSLVPIGVGEVTHDRGHRCSHGSGRARCDQRSGGRASGRRRLRLSMPGKKKSGTYLALGQLYDVPSGGSDPYSSVPCSRREKGVRGSER</sequence>
<proteinExistence type="predicted"/>
<evidence type="ECO:0000256" key="1">
    <source>
        <dbReference type="SAM" id="MobiDB-lite"/>
    </source>
</evidence>
<feature type="region of interest" description="Disordered" evidence="1">
    <location>
        <begin position="44"/>
        <end position="83"/>
    </location>
</feature>
<keyword evidence="2" id="KW-1185">Reference proteome</keyword>
<evidence type="ECO:0000313" key="3">
    <source>
        <dbReference type="RefSeq" id="XP_038970337.1"/>
    </source>
</evidence>
<dbReference type="GeneID" id="120104058"/>
<feature type="compositionally biased region" description="Basic residues" evidence="1">
    <location>
        <begin position="69"/>
        <end position="83"/>
    </location>
</feature>
<reference evidence="2" key="1">
    <citation type="journal article" date="2019" name="Nat. Commun.">
        <title>Genome-wide association mapping of date palm fruit traits.</title>
        <authorList>
            <person name="Hazzouri K.M."/>
            <person name="Gros-Balthazard M."/>
            <person name="Flowers J.M."/>
            <person name="Copetti D."/>
            <person name="Lemansour A."/>
            <person name="Lebrun M."/>
            <person name="Masmoudi K."/>
            <person name="Ferrand S."/>
            <person name="Dhar M.I."/>
            <person name="Fresquez Z.A."/>
            <person name="Rosas U."/>
            <person name="Zhang J."/>
            <person name="Talag J."/>
            <person name="Lee S."/>
            <person name="Kudrna D."/>
            <person name="Powell R.F."/>
            <person name="Leitch I.J."/>
            <person name="Krueger R.R."/>
            <person name="Wing R.A."/>
            <person name="Amiri K.M.A."/>
            <person name="Purugganan M.D."/>
        </authorList>
    </citation>
    <scope>NUCLEOTIDE SEQUENCE [LARGE SCALE GENOMIC DNA]</scope>
    <source>
        <strain evidence="2">cv. Khalas</strain>
    </source>
</reference>
<feature type="region of interest" description="Disordered" evidence="1">
    <location>
        <begin position="95"/>
        <end position="121"/>
    </location>
</feature>
<dbReference type="Proteomes" id="UP000228380">
    <property type="component" value="Chromosome 16"/>
</dbReference>